<dbReference type="FunFam" id="3.40.50.300:FF:000006">
    <property type="entry name" value="DNA-binding transcriptional regulator NtrC"/>
    <property type="match status" value="1"/>
</dbReference>
<dbReference type="GO" id="GO:0003677">
    <property type="term" value="F:DNA binding"/>
    <property type="evidence" value="ECO:0007669"/>
    <property type="project" value="UniProtKB-KW"/>
</dbReference>
<feature type="domain" description="Sigma-54 factor interaction" evidence="6">
    <location>
        <begin position="58"/>
        <end position="287"/>
    </location>
</feature>
<dbReference type="EMBL" id="QLTW01000168">
    <property type="protein sequence ID" value="MBT9145776.1"/>
    <property type="molecule type" value="Genomic_DNA"/>
</dbReference>
<evidence type="ECO:0000256" key="1">
    <source>
        <dbReference type="ARBA" id="ARBA00022741"/>
    </source>
</evidence>
<gene>
    <name evidence="7" type="primary">zraR</name>
    <name evidence="7" type="ORF">DDT42_01653</name>
</gene>
<evidence type="ECO:0000256" key="3">
    <source>
        <dbReference type="ARBA" id="ARBA00023015"/>
    </source>
</evidence>
<dbReference type="InterPro" id="IPR027417">
    <property type="entry name" value="P-loop_NTPase"/>
</dbReference>
<dbReference type="InterPro" id="IPR025943">
    <property type="entry name" value="Sigma_54_int_dom_ATP-bd_2"/>
</dbReference>
<dbReference type="InterPro" id="IPR025944">
    <property type="entry name" value="Sigma_54_int_dom_CS"/>
</dbReference>
<dbReference type="PANTHER" id="PTHR32071">
    <property type="entry name" value="TRANSCRIPTIONAL REGULATORY PROTEIN"/>
    <property type="match status" value="1"/>
</dbReference>
<dbReference type="SUPFAM" id="SSF52540">
    <property type="entry name" value="P-loop containing nucleoside triphosphate hydrolases"/>
    <property type="match status" value="1"/>
</dbReference>
<dbReference type="GO" id="GO:0005524">
    <property type="term" value="F:ATP binding"/>
    <property type="evidence" value="ECO:0007669"/>
    <property type="project" value="UniProtKB-KW"/>
</dbReference>
<protein>
    <submittedName>
        <fullName evidence="7">Transcriptional regulatory protein ZraR</fullName>
    </submittedName>
</protein>
<dbReference type="SMART" id="SM00382">
    <property type="entry name" value="AAA"/>
    <property type="match status" value="1"/>
</dbReference>
<dbReference type="Pfam" id="PF00158">
    <property type="entry name" value="Sigma54_activat"/>
    <property type="match status" value="1"/>
</dbReference>
<dbReference type="InterPro" id="IPR009057">
    <property type="entry name" value="Homeodomain-like_sf"/>
</dbReference>
<evidence type="ECO:0000313" key="7">
    <source>
        <dbReference type="EMBL" id="MBT9145776.1"/>
    </source>
</evidence>
<proteinExistence type="predicted"/>
<dbReference type="InterPro" id="IPR002078">
    <property type="entry name" value="Sigma_54_int"/>
</dbReference>
<organism evidence="7 8">
    <name type="scientific">Psychracetigena formicireducens</name>
    <dbReference type="NCBI Taxonomy" id="2986056"/>
    <lineage>
        <taxon>Bacteria</taxon>
        <taxon>Bacillati</taxon>
        <taxon>Candidatus Lithacetigenota</taxon>
        <taxon>Candidatus Psychracetigena</taxon>
    </lineage>
</organism>
<dbReference type="Gene3D" id="3.40.50.300">
    <property type="entry name" value="P-loop containing nucleotide triphosphate hydrolases"/>
    <property type="match status" value="1"/>
</dbReference>
<evidence type="ECO:0000313" key="8">
    <source>
        <dbReference type="Proteomes" id="UP000811545"/>
    </source>
</evidence>
<dbReference type="PROSITE" id="PS00688">
    <property type="entry name" value="SIGMA54_INTERACT_3"/>
    <property type="match status" value="1"/>
</dbReference>
<dbReference type="Gene3D" id="1.10.10.60">
    <property type="entry name" value="Homeodomain-like"/>
    <property type="match status" value="1"/>
</dbReference>
<keyword evidence="1" id="KW-0547">Nucleotide-binding</keyword>
<sequence>MFQLWLKLGAYDYICKDQELKDRLLNTILHIKRNQTLVNQIEVLKQEVSQKYEFEKAIVGQSVAIRKIFVMLEKAANTNITVSISGETGTGKEVVAKAVHYNSSRKNKPFVAVNVAAIPEELLESELFGYEKGAFTGAVARRIGKFEEAHNGTIFLDEIGEMPLHLQAKILRVLQEREVVRIGGNNAVKIDVRVIVATHRNLSEEVKKGNFRQDLYYRLLGLPINLPPLRERDNDIIILAKYFLDAFAKENKLGTIKLSPEAIAKMKRYSWPGNVRELKAVVELSAVMSSNNQIEEGDIIFDEFSEDKEFFNHEMTLEEYNFAIIKHFLEKNDGNVLLVAKKLDIGKSTIYRYLKQKGLNAQLNELSNHSLD</sequence>
<dbReference type="Proteomes" id="UP000811545">
    <property type="component" value="Unassembled WGS sequence"/>
</dbReference>
<evidence type="ECO:0000259" key="6">
    <source>
        <dbReference type="PROSITE" id="PS50045"/>
    </source>
</evidence>
<dbReference type="Gene3D" id="1.10.8.60">
    <property type="match status" value="1"/>
</dbReference>
<dbReference type="PROSITE" id="PS00676">
    <property type="entry name" value="SIGMA54_INTERACT_2"/>
    <property type="match status" value="1"/>
</dbReference>
<reference evidence="7 8" key="1">
    <citation type="journal article" date="2021" name="bioRxiv">
        <title>Unique metabolic strategies in Hadean analogues reveal hints for primordial physiology.</title>
        <authorList>
            <person name="Nobu M.K."/>
            <person name="Nakai R."/>
            <person name="Tamazawa S."/>
            <person name="Mori H."/>
            <person name="Toyoda A."/>
            <person name="Ijiri A."/>
            <person name="Suzuki S."/>
            <person name="Kurokawa K."/>
            <person name="Kamagata Y."/>
            <person name="Tamaki H."/>
        </authorList>
    </citation>
    <scope>NUCLEOTIDE SEQUENCE [LARGE SCALE GENOMIC DNA]</scope>
    <source>
        <strain evidence="7">BS525</strain>
    </source>
</reference>
<evidence type="ECO:0000256" key="4">
    <source>
        <dbReference type="ARBA" id="ARBA00023125"/>
    </source>
</evidence>
<keyword evidence="4" id="KW-0238">DNA-binding</keyword>
<keyword evidence="2" id="KW-0067">ATP-binding</keyword>
<dbReference type="InterPro" id="IPR003593">
    <property type="entry name" value="AAA+_ATPase"/>
</dbReference>
<dbReference type="PROSITE" id="PS50045">
    <property type="entry name" value="SIGMA54_INTERACT_4"/>
    <property type="match status" value="1"/>
</dbReference>
<keyword evidence="5" id="KW-0804">Transcription</keyword>
<accession>A0A9E2BJ32</accession>
<dbReference type="InterPro" id="IPR058031">
    <property type="entry name" value="AAA_lid_NorR"/>
</dbReference>
<keyword evidence="3" id="KW-0805">Transcription regulation</keyword>
<dbReference type="Pfam" id="PF25601">
    <property type="entry name" value="AAA_lid_14"/>
    <property type="match status" value="1"/>
</dbReference>
<dbReference type="AlphaFoldDB" id="A0A9E2BJ32"/>
<evidence type="ECO:0000256" key="5">
    <source>
        <dbReference type="ARBA" id="ARBA00023163"/>
    </source>
</evidence>
<dbReference type="GO" id="GO:0006355">
    <property type="term" value="P:regulation of DNA-templated transcription"/>
    <property type="evidence" value="ECO:0007669"/>
    <property type="project" value="InterPro"/>
</dbReference>
<evidence type="ECO:0000256" key="2">
    <source>
        <dbReference type="ARBA" id="ARBA00022840"/>
    </source>
</evidence>
<dbReference type="SUPFAM" id="SSF46689">
    <property type="entry name" value="Homeodomain-like"/>
    <property type="match status" value="1"/>
</dbReference>
<dbReference type="CDD" id="cd00009">
    <property type="entry name" value="AAA"/>
    <property type="match status" value="1"/>
</dbReference>
<name>A0A9E2BJ32_PSYF1</name>
<comment type="caution">
    <text evidence="7">The sequence shown here is derived from an EMBL/GenBank/DDBJ whole genome shotgun (WGS) entry which is preliminary data.</text>
</comment>